<keyword evidence="4" id="KW-1185">Reference proteome</keyword>
<dbReference type="Pfam" id="PF03795">
    <property type="entry name" value="YCII"/>
    <property type="match status" value="1"/>
</dbReference>
<gene>
    <name evidence="3" type="ORF">GCM10023318_28380</name>
</gene>
<dbReference type="PANTHER" id="PTHR37828:SF1">
    <property type="entry name" value="YCII-RELATED DOMAIN-CONTAINING PROTEIN"/>
    <property type="match status" value="1"/>
</dbReference>
<dbReference type="EMBL" id="BAABJM010000002">
    <property type="protein sequence ID" value="GAA5053976.1"/>
    <property type="molecule type" value="Genomic_DNA"/>
</dbReference>
<evidence type="ECO:0000256" key="1">
    <source>
        <dbReference type="ARBA" id="ARBA00007689"/>
    </source>
</evidence>
<dbReference type="Gene3D" id="3.30.70.1060">
    <property type="entry name" value="Dimeric alpha+beta barrel"/>
    <property type="match status" value="1"/>
</dbReference>
<evidence type="ECO:0000259" key="2">
    <source>
        <dbReference type="Pfam" id="PF03795"/>
    </source>
</evidence>
<dbReference type="Proteomes" id="UP001500603">
    <property type="component" value="Unassembled WGS sequence"/>
</dbReference>
<sequence length="87" mass="9545">MSSYLVLALRTPRFDATVVEPHRDFLRHLFDGGQLRESGSFTDGTGGAYVIEAESLDAATELAHADPLHTTGASELVVREWDITLSR</sequence>
<comment type="similarity">
    <text evidence="1">Belongs to the YciI family.</text>
</comment>
<proteinExistence type="inferred from homology"/>
<dbReference type="PANTHER" id="PTHR37828">
    <property type="entry name" value="GSR2449 PROTEIN"/>
    <property type="match status" value="1"/>
</dbReference>
<dbReference type="SUPFAM" id="SSF54909">
    <property type="entry name" value="Dimeric alpha+beta barrel"/>
    <property type="match status" value="1"/>
</dbReference>
<protein>
    <submittedName>
        <fullName evidence="3">YciI family protein</fullName>
    </submittedName>
</protein>
<organism evidence="3 4">
    <name type="scientific">Nocardia callitridis</name>
    <dbReference type="NCBI Taxonomy" id="648753"/>
    <lineage>
        <taxon>Bacteria</taxon>
        <taxon>Bacillati</taxon>
        <taxon>Actinomycetota</taxon>
        <taxon>Actinomycetes</taxon>
        <taxon>Mycobacteriales</taxon>
        <taxon>Nocardiaceae</taxon>
        <taxon>Nocardia</taxon>
    </lineage>
</organism>
<evidence type="ECO:0000313" key="3">
    <source>
        <dbReference type="EMBL" id="GAA5053976.1"/>
    </source>
</evidence>
<evidence type="ECO:0000313" key="4">
    <source>
        <dbReference type="Proteomes" id="UP001500603"/>
    </source>
</evidence>
<reference evidence="4" key="1">
    <citation type="journal article" date="2019" name="Int. J. Syst. Evol. Microbiol.">
        <title>The Global Catalogue of Microorganisms (GCM) 10K type strain sequencing project: providing services to taxonomists for standard genome sequencing and annotation.</title>
        <authorList>
            <consortium name="The Broad Institute Genomics Platform"/>
            <consortium name="The Broad Institute Genome Sequencing Center for Infectious Disease"/>
            <person name="Wu L."/>
            <person name="Ma J."/>
        </authorList>
    </citation>
    <scope>NUCLEOTIDE SEQUENCE [LARGE SCALE GENOMIC DNA]</scope>
    <source>
        <strain evidence="4">JCM 18298</strain>
    </source>
</reference>
<dbReference type="RefSeq" id="WP_345495786.1">
    <property type="nucleotide sequence ID" value="NZ_BAABJM010000002.1"/>
</dbReference>
<dbReference type="InterPro" id="IPR005545">
    <property type="entry name" value="YCII"/>
</dbReference>
<feature type="domain" description="YCII-related" evidence="2">
    <location>
        <begin position="15"/>
        <end position="81"/>
    </location>
</feature>
<accession>A0ABP9K959</accession>
<comment type="caution">
    <text evidence="3">The sequence shown here is derived from an EMBL/GenBank/DDBJ whole genome shotgun (WGS) entry which is preliminary data.</text>
</comment>
<dbReference type="InterPro" id="IPR011008">
    <property type="entry name" value="Dimeric_a/b-barrel"/>
</dbReference>
<name>A0ABP9K959_9NOCA</name>